<dbReference type="InParanoid" id="C0NS58"/>
<accession>C0NS58</accession>
<dbReference type="GeneID" id="69039004"/>
<protein>
    <submittedName>
        <fullName evidence="2">Uncharacterized protein</fullName>
    </submittedName>
</protein>
<proteinExistence type="predicted"/>
<feature type="region of interest" description="Disordered" evidence="1">
    <location>
        <begin position="193"/>
        <end position="212"/>
    </location>
</feature>
<evidence type="ECO:0000256" key="1">
    <source>
        <dbReference type="SAM" id="MobiDB-lite"/>
    </source>
</evidence>
<dbReference type="EMBL" id="GG663370">
    <property type="protein sequence ID" value="EEH05724.1"/>
    <property type="molecule type" value="Genomic_DNA"/>
</dbReference>
<name>C0NS58_AJECG</name>
<keyword evidence="3" id="KW-1185">Reference proteome</keyword>
<gene>
    <name evidence="2" type="ORF">HCBG_05988</name>
</gene>
<evidence type="ECO:0000313" key="2">
    <source>
        <dbReference type="EMBL" id="EEH05724.1"/>
    </source>
</evidence>
<dbReference type="Proteomes" id="UP000001631">
    <property type="component" value="Unassembled WGS sequence"/>
</dbReference>
<dbReference type="AlphaFoldDB" id="C0NS58"/>
<sequence>MLFNYPFGGCLGITDVASEKNKEIKALCAKYPMHRCVVDIKYAVDASKPQGSQLFGLAALSHPEKGSLVILQRPVQASLNQSLGRKGYLNHASQLQSAGASKPHYQFWNQIFESTLRVRLEVVDHSMPTCKVLIPGAAIDKNLGVPEQKESLISWRDKWIHHAWSFCIETIEQPTERQDSAIANISDEGGLLTHSASGSLGSRGGTDKQEIN</sequence>
<reference evidence="2" key="1">
    <citation type="submission" date="2009-02" db="EMBL/GenBank/DDBJ databases">
        <title>The Genome Sequence of Ajellomyces capsulatus strain G186AR.</title>
        <authorList>
            <consortium name="The Broad Institute Genome Sequencing Platform"/>
            <person name="Champion M."/>
            <person name="Cuomo C."/>
            <person name="Ma L.-J."/>
            <person name="Henn M.R."/>
            <person name="Sil A."/>
            <person name="Goldman B."/>
            <person name="Young S.K."/>
            <person name="Kodira C.D."/>
            <person name="Zeng Q."/>
            <person name="Koehrsen M."/>
            <person name="Alvarado L."/>
            <person name="Berlin A."/>
            <person name="Borenstein D."/>
            <person name="Chen Z."/>
            <person name="Engels R."/>
            <person name="Freedman E."/>
            <person name="Gellesch M."/>
            <person name="Goldberg J."/>
            <person name="Griggs A."/>
            <person name="Gujja S."/>
            <person name="Heiman D."/>
            <person name="Hepburn T."/>
            <person name="Howarth C."/>
            <person name="Jen D."/>
            <person name="Larson L."/>
            <person name="Lewis B."/>
            <person name="Mehta T."/>
            <person name="Park D."/>
            <person name="Pearson M."/>
            <person name="Roberts A."/>
            <person name="Saif S."/>
            <person name="Shea T."/>
            <person name="Shenoy N."/>
            <person name="Sisk P."/>
            <person name="Stolte C."/>
            <person name="Sykes S."/>
            <person name="Walk T."/>
            <person name="White J."/>
            <person name="Yandava C."/>
            <person name="Klein B."/>
            <person name="McEwen J.G."/>
            <person name="Puccia R."/>
            <person name="Goldman G.H."/>
            <person name="Felipe M.S."/>
            <person name="Nino-Vega G."/>
            <person name="San-Blas G."/>
            <person name="Taylor J."/>
            <person name="Mendoza L."/>
            <person name="Galagan J."/>
            <person name="Nusbaum C."/>
            <person name="Birren B."/>
        </authorList>
    </citation>
    <scope>NUCLEOTIDE SEQUENCE</scope>
    <source>
        <strain evidence="2">G186AR</strain>
    </source>
</reference>
<dbReference type="HOGENOM" id="CLU_1299407_0_0_1"/>
<evidence type="ECO:0000313" key="3">
    <source>
        <dbReference type="Proteomes" id="UP000001631"/>
    </source>
</evidence>
<dbReference type="RefSeq" id="XP_045286205.1">
    <property type="nucleotide sequence ID" value="XM_045433037.1"/>
</dbReference>
<organism evidence="2 3">
    <name type="scientific">Ajellomyces capsulatus (strain G186AR / H82 / ATCC MYA-2454 / RMSCC 2432)</name>
    <name type="common">Darling's disease fungus</name>
    <name type="synonym">Histoplasma capsulatum</name>
    <dbReference type="NCBI Taxonomy" id="447093"/>
    <lineage>
        <taxon>Eukaryota</taxon>
        <taxon>Fungi</taxon>
        <taxon>Dikarya</taxon>
        <taxon>Ascomycota</taxon>
        <taxon>Pezizomycotina</taxon>
        <taxon>Eurotiomycetes</taxon>
        <taxon>Eurotiomycetidae</taxon>
        <taxon>Onygenales</taxon>
        <taxon>Ajellomycetaceae</taxon>
        <taxon>Histoplasma</taxon>
    </lineage>
</organism>